<dbReference type="SUPFAM" id="SSF46966">
    <property type="entry name" value="Spectrin repeat"/>
    <property type="match status" value="1"/>
</dbReference>
<reference evidence="1" key="1">
    <citation type="submission" date="2023-12" db="EMBL/GenBank/DDBJ databases">
        <authorList>
            <person name="Brown T."/>
        </authorList>
    </citation>
    <scope>NUCLEOTIDE SEQUENCE</scope>
</reference>
<keyword evidence="2" id="KW-1185">Reference proteome</keyword>
<gene>
    <name evidence="1" type="ORF">MPIPNATIZW_LOCUS15625</name>
</gene>
<sequence length="155" mass="17745">MGKEDLPTEDIKHILEKVLSEWKNVSQHLEDLARKIQLQEDINTYFRQLDELDRTIKTQEEWLKHAPSSASPQQALGSAKWELTNLLGLHPRMEMVCASCAALKSRPSAHHFVQRGFERLLGRYQSVQQDLEDPQQQLENGKRAVSSVASLFALI</sequence>
<organism evidence="1 2">
    <name type="scientific">Pipistrellus nathusii</name>
    <name type="common">Nathusius' pipistrelle</name>
    <dbReference type="NCBI Taxonomy" id="59473"/>
    <lineage>
        <taxon>Eukaryota</taxon>
        <taxon>Metazoa</taxon>
        <taxon>Chordata</taxon>
        <taxon>Craniata</taxon>
        <taxon>Vertebrata</taxon>
        <taxon>Euteleostomi</taxon>
        <taxon>Mammalia</taxon>
        <taxon>Eutheria</taxon>
        <taxon>Laurasiatheria</taxon>
        <taxon>Chiroptera</taxon>
        <taxon>Yangochiroptera</taxon>
        <taxon>Vespertilionidae</taxon>
        <taxon>Pipistrellus</taxon>
    </lineage>
</organism>
<evidence type="ECO:0000313" key="2">
    <source>
        <dbReference type="Proteomes" id="UP001314169"/>
    </source>
</evidence>
<protein>
    <submittedName>
        <fullName evidence="1">Uncharacterized protein</fullName>
    </submittedName>
</protein>
<dbReference type="Gene3D" id="1.20.58.60">
    <property type="match status" value="1"/>
</dbReference>
<dbReference type="Proteomes" id="UP001314169">
    <property type="component" value="Chromosome 7"/>
</dbReference>
<proteinExistence type="predicted"/>
<accession>A0ABP0A9Y8</accession>
<dbReference type="EMBL" id="OY882864">
    <property type="protein sequence ID" value="CAK6447319.1"/>
    <property type="molecule type" value="Genomic_DNA"/>
</dbReference>
<name>A0ABP0A9Y8_PIPNA</name>
<evidence type="ECO:0000313" key="1">
    <source>
        <dbReference type="EMBL" id="CAK6447319.1"/>
    </source>
</evidence>